<name>A0AAV5WSX0_9BILA</name>
<feature type="non-terminal residue" evidence="2">
    <location>
        <position position="1"/>
    </location>
</feature>
<comment type="caution">
    <text evidence="2">The sequence shown here is derived from an EMBL/GenBank/DDBJ whole genome shotgun (WGS) entry which is preliminary data.</text>
</comment>
<evidence type="ECO:0000313" key="3">
    <source>
        <dbReference type="Proteomes" id="UP001432322"/>
    </source>
</evidence>
<protein>
    <submittedName>
        <fullName evidence="2">Uncharacterized protein</fullName>
    </submittedName>
</protein>
<proteinExistence type="predicted"/>
<feature type="region of interest" description="Disordered" evidence="1">
    <location>
        <begin position="45"/>
        <end position="65"/>
    </location>
</feature>
<keyword evidence="3" id="KW-1185">Reference proteome</keyword>
<accession>A0AAV5WSX0</accession>
<feature type="region of interest" description="Disordered" evidence="1">
    <location>
        <begin position="1"/>
        <end position="27"/>
    </location>
</feature>
<sequence length="154" mass="17644">LTGDYKMDSGAARKRSPSYKEEEQSEADSDFCYFSDLDNTCTSIASAETDSQSESEMETSLGSEDGENSLLLDQEEWNQLVDDLFDLPNEKWPMVYEIIERCENRKFPEDLCINRSTLCGTTQLELQSFFNAQNMEEDMRLKSEDEDGEGMMAF</sequence>
<evidence type="ECO:0000313" key="2">
    <source>
        <dbReference type="EMBL" id="GMT34142.1"/>
    </source>
</evidence>
<dbReference type="Proteomes" id="UP001432322">
    <property type="component" value="Unassembled WGS sequence"/>
</dbReference>
<dbReference type="AlphaFoldDB" id="A0AAV5WSX0"/>
<gene>
    <name evidence="2" type="ORF">PFISCL1PPCAC_25439</name>
</gene>
<dbReference type="EMBL" id="BTSY01000006">
    <property type="protein sequence ID" value="GMT34142.1"/>
    <property type="molecule type" value="Genomic_DNA"/>
</dbReference>
<organism evidence="2 3">
    <name type="scientific">Pristionchus fissidentatus</name>
    <dbReference type="NCBI Taxonomy" id="1538716"/>
    <lineage>
        <taxon>Eukaryota</taxon>
        <taxon>Metazoa</taxon>
        <taxon>Ecdysozoa</taxon>
        <taxon>Nematoda</taxon>
        <taxon>Chromadorea</taxon>
        <taxon>Rhabditida</taxon>
        <taxon>Rhabditina</taxon>
        <taxon>Diplogasteromorpha</taxon>
        <taxon>Diplogasteroidea</taxon>
        <taxon>Neodiplogasteridae</taxon>
        <taxon>Pristionchus</taxon>
    </lineage>
</organism>
<evidence type="ECO:0000256" key="1">
    <source>
        <dbReference type="SAM" id="MobiDB-lite"/>
    </source>
</evidence>
<reference evidence="2" key="1">
    <citation type="submission" date="2023-10" db="EMBL/GenBank/DDBJ databases">
        <title>Genome assembly of Pristionchus species.</title>
        <authorList>
            <person name="Yoshida K."/>
            <person name="Sommer R.J."/>
        </authorList>
    </citation>
    <scope>NUCLEOTIDE SEQUENCE</scope>
    <source>
        <strain evidence="2">RS5133</strain>
    </source>
</reference>